<dbReference type="Gene3D" id="1.10.260.50">
    <property type="match status" value="1"/>
</dbReference>
<dbReference type="Pfam" id="PF00266">
    <property type="entry name" value="Aminotran_5"/>
    <property type="match status" value="1"/>
</dbReference>
<keyword evidence="6" id="KW-0411">Iron-sulfur</keyword>
<evidence type="ECO:0000256" key="5">
    <source>
        <dbReference type="ARBA" id="ARBA00023004"/>
    </source>
</evidence>
<dbReference type="Proteomes" id="UP000078148">
    <property type="component" value="Chromosome"/>
</dbReference>
<keyword evidence="10" id="KW-1185">Reference proteome</keyword>
<accession>A0A172ZJ99</accession>
<evidence type="ECO:0000256" key="3">
    <source>
        <dbReference type="ARBA" id="ARBA00022723"/>
    </source>
</evidence>
<gene>
    <name evidence="9" type="ORF">AR543_18000</name>
</gene>
<dbReference type="Gene3D" id="3.90.1150.10">
    <property type="entry name" value="Aspartate Aminotransferase, domain 1"/>
    <property type="match status" value="1"/>
</dbReference>
<dbReference type="OrthoDB" id="9808002at2"/>
<dbReference type="EMBL" id="CP013023">
    <property type="protein sequence ID" value="ANF97715.1"/>
    <property type="molecule type" value="Genomic_DNA"/>
</dbReference>
<dbReference type="PANTHER" id="PTHR11601">
    <property type="entry name" value="CYSTEINE DESULFURYLASE FAMILY MEMBER"/>
    <property type="match status" value="1"/>
</dbReference>
<dbReference type="PANTHER" id="PTHR11601:SF50">
    <property type="entry name" value="CYSTEINE DESULFURASE ISCS 2-RELATED"/>
    <property type="match status" value="1"/>
</dbReference>
<dbReference type="SUPFAM" id="SSF53383">
    <property type="entry name" value="PLP-dependent transferases"/>
    <property type="match status" value="1"/>
</dbReference>
<dbReference type="PROSITE" id="PS00595">
    <property type="entry name" value="AA_TRANSFER_CLASS_5"/>
    <property type="match status" value="1"/>
</dbReference>
<feature type="domain" description="Aminotransferase class V" evidence="8">
    <location>
        <begin position="3"/>
        <end position="364"/>
    </location>
</feature>
<dbReference type="InterPro" id="IPR020578">
    <property type="entry name" value="Aminotrans_V_PyrdxlP_BS"/>
</dbReference>
<comment type="similarity">
    <text evidence="2">Belongs to the class-V pyridoxal-phosphate-dependent aminotransferase family. NifS/IscS subfamily.</text>
</comment>
<sequence>MKYFDYAATTPPYPEVVRAMSQIMDKHYGNPSSLHRYGEESERLIRRAREVTAGILDVQPAEIIWTSGATESNNLAIKGAALRKGRMQGHLITTMIEHPSVYETFRQLELFGFEVSYINPQPNGTVSPEDILAAIRPDTILVSVMHVNNETGAVQPIEQITRLIKSHHPRVLVHVDGVQGFGKIPMSLKEWGIDLYSLSAHKLRGPKGTGLLYVKLGLELLPLLAGGGQEQGYRSGTENAAGIAGMTKALRLITEQQPQQYKHLCRLRDTLQQAICDIPGLVLTEVIPVAPHIIHFMYPGMKSEVVLHSLEQQGCLVSTQSACSSRKSVPSRVLTAMGMDREHAGSGIRISLGDKHTSEDVEYLIGALRQTVQSLRSLERR</sequence>
<dbReference type="GO" id="GO:0046872">
    <property type="term" value="F:metal ion binding"/>
    <property type="evidence" value="ECO:0007669"/>
    <property type="project" value="UniProtKB-KW"/>
</dbReference>
<dbReference type="RefSeq" id="WP_060535811.1">
    <property type="nucleotide sequence ID" value="NZ_CP013023.1"/>
</dbReference>
<evidence type="ECO:0000313" key="9">
    <source>
        <dbReference type="EMBL" id="ANF97715.1"/>
    </source>
</evidence>
<keyword evidence="5" id="KW-0408">Iron</keyword>
<keyword evidence="4" id="KW-0663">Pyridoxal phosphate</keyword>
<dbReference type="InterPro" id="IPR016454">
    <property type="entry name" value="Cysteine_dSase"/>
</dbReference>
<evidence type="ECO:0000256" key="4">
    <source>
        <dbReference type="ARBA" id="ARBA00022898"/>
    </source>
</evidence>
<dbReference type="Gene3D" id="3.40.640.10">
    <property type="entry name" value="Type I PLP-dependent aspartate aminotransferase-like (Major domain)"/>
    <property type="match status" value="1"/>
</dbReference>
<reference evidence="9 10" key="2">
    <citation type="journal article" date="2016" name="Int. J. Syst. Evol. Microbiol.">
        <title>Paenibacillus bovis sp. nov., isolated from raw yak (Bos grunniens) milk.</title>
        <authorList>
            <person name="Gao C."/>
            <person name="Han J."/>
            <person name="Liu Z."/>
            <person name="Xu X."/>
            <person name="Hang F."/>
            <person name="Wu Z."/>
        </authorList>
    </citation>
    <scope>NUCLEOTIDE SEQUENCE [LARGE SCALE GENOMIC DNA]</scope>
    <source>
        <strain evidence="9 10">BD3526</strain>
    </source>
</reference>
<dbReference type="InterPro" id="IPR015422">
    <property type="entry name" value="PyrdxlP-dep_Trfase_small"/>
</dbReference>
<reference evidence="10" key="1">
    <citation type="submission" date="2015-10" db="EMBL/GenBank/DDBJ databases">
        <title>Genome of Paenibacillus bovis sp. nov.</title>
        <authorList>
            <person name="Wu Z."/>
            <person name="Gao C."/>
            <person name="Liu Z."/>
            <person name="Zheng H."/>
        </authorList>
    </citation>
    <scope>NUCLEOTIDE SEQUENCE [LARGE SCALE GENOMIC DNA]</scope>
    <source>
        <strain evidence="10">BD3526</strain>
    </source>
</reference>
<comment type="cofactor">
    <cofactor evidence="1 7">
        <name>pyridoxal 5'-phosphate</name>
        <dbReference type="ChEBI" id="CHEBI:597326"/>
    </cofactor>
</comment>
<dbReference type="PIRSF" id="PIRSF005572">
    <property type="entry name" value="NifS"/>
    <property type="match status" value="1"/>
</dbReference>
<dbReference type="STRING" id="1616788.AR543_18000"/>
<organism evidence="9 10">
    <name type="scientific">Paenibacillus bovis</name>
    <dbReference type="NCBI Taxonomy" id="1616788"/>
    <lineage>
        <taxon>Bacteria</taxon>
        <taxon>Bacillati</taxon>
        <taxon>Bacillota</taxon>
        <taxon>Bacilli</taxon>
        <taxon>Bacillales</taxon>
        <taxon>Paenibacillaceae</taxon>
        <taxon>Paenibacillus</taxon>
    </lineage>
</organism>
<evidence type="ECO:0000256" key="6">
    <source>
        <dbReference type="ARBA" id="ARBA00023014"/>
    </source>
</evidence>
<protein>
    <submittedName>
        <fullName evidence="9">Cysteine desulfurase</fullName>
    </submittedName>
</protein>
<evidence type="ECO:0000256" key="1">
    <source>
        <dbReference type="ARBA" id="ARBA00001933"/>
    </source>
</evidence>
<name>A0A172ZJ99_9BACL</name>
<evidence type="ECO:0000313" key="10">
    <source>
        <dbReference type="Proteomes" id="UP000078148"/>
    </source>
</evidence>
<dbReference type="InterPro" id="IPR015424">
    <property type="entry name" value="PyrdxlP-dep_Trfase"/>
</dbReference>
<dbReference type="AlphaFoldDB" id="A0A172ZJ99"/>
<evidence type="ECO:0000256" key="2">
    <source>
        <dbReference type="ARBA" id="ARBA00006490"/>
    </source>
</evidence>
<evidence type="ECO:0000259" key="8">
    <source>
        <dbReference type="Pfam" id="PF00266"/>
    </source>
</evidence>
<dbReference type="KEGG" id="pbv:AR543_18000"/>
<proteinExistence type="inferred from homology"/>
<dbReference type="InterPro" id="IPR015421">
    <property type="entry name" value="PyrdxlP-dep_Trfase_major"/>
</dbReference>
<evidence type="ECO:0000256" key="7">
    <source>
        <dbReference type="RuleBase" id="RU004504"/>
    </source>
</evidence>
<keyword evidence="3" id="KW-0479">Metal-binding</keyword>
<dbReference type="GO" id="GO:0051536">
    <property type="term" value="F:iron-sulfur cluster binding"/>
    <property type="evidence" value="ECO:0007669"/>
    <property type="project" value="UniProtKB-KW"/>
</dbReference>
<dbReference type="GO" id="GO:0003824">
    <property type="term" value="F:catalytic activity"/>
    <property type="evidence" value="ECO:0007669"/>
    <property type="project" value="UniProtKB-ARBA"/>
</dbReference>
<dbReference type="InterPro" id="IPR000192">
    <property type="entry name" value="Aminotrans_V_dom"/>
</dbReference>